<dbReference type="PANTHER" id="PTHR11106">
    <property type="entry name" value="GANGLIOSIDE INDUCED DIFFERENTIATION ASSOCIATED PROTEIN 2-RELATED"/>
    <property type="match status" value="1"/>
</dbReference>
<proteinExistence type="predicted"/>
<keyword evidence="4" id="KW-1185">Reference proteome</keyword>
<dbReference type="AlphaFoldDB" id="A0AA40K5K2"/>
<gene>
    <name evidence="3" type="ORF">B0T18DRAFT_489257</name>
</gene>
<dbReference type="Proteomes" id="UP001172155">
    <property type="component" value="Unassembled WGS sequence"/>
</dbReference>
<comment type="caution">
    <text evidence="3">The sequence shown here is derived from an EMBL/GenBank/DDBJ whole genome shotgun (WGS) entry which is preliminary data.</text>
</comment>
<dbReference type="EMBL" id="JAUKUD010000004">
    <property type="protein sequence ID" value="KAK0746773.1"/>
    <property type="molecule type" value="Genomic_DNA"/>
</dbReference>
<reference evidence="3" key="1">
    <citation type="submission" date="2023-06" db="EMBL/GenBank/DDBJ databases">
        <title>Genome-scale phylogeny and comparative genomics of the fungal order Sordariales.</title>
        <authorList>
            <consortium name="Lawrence Berkeley National Laboratory"/>
            <person name="Hensen N."/>
            <person name="Bonometti L."/>
            <person name="Westerberg I."/>
            <person name="Brannstrom I.O."/>
            <person name="Guillou S."/>
            <person name="Cros-Aarteil S."/>
            <person name="Calhoun S."/>
            <person name="Haridas S."/>
            <person name="Kuo A."/>
            <person name="Mondo S."/>
            <person name="Pangilinan J."/>
            <person name="Riley R."/>
            <person name="LaButti K."/>
            <person name="Andreopoulos B."/>
            <person name="Lipzen A."/>
            <person name="Chen C."/>
            <person name="Yanf M."/>
            <person name="Daum C."/>
            <person name="Ng V."/>
            <person name="Clum A."/>
            <person name="Steindorff A."/>
            <person name="Ohm R."/>
            <person name="Martin F."/>
            <person name="Silar P."/>
            <person name="Natvig D."/>
            <person name="Lalanne C."/>
            <person name="Gautier V."/>
            <person name="Ament-velasquez S.L."/>
            <person name="Kruys A."/>
            <person name="Hutchinson M.I."/>
            <person name="Powell A.J."/>
            <person name="Barry K."/>
            <person name="Miller A.N."/>
            <person name="Grigoriev I.V."/>
            <person name="Debuchy R."/>
            <person name="Gladieux P."/>
            <person name="Thoren M.H."/>
            <person name="Johannesson H."/>
        </authorList>
    </citation>
    <scope>NUCLEOTIDE SEQUENCE</scope>
    <source>
        <strain evidence="3">SMH3187-1</strain>
    </source>
</reference>
<organism evidence="3 4">
    <name type="scientific">Schizothecium vesticola</name>
    <dbReference type="NCBI Taxonomy" id="314040"/>
    <lineage>
        <taxon>Eukaryota</taxon>
        <taxon>Fungi</taxon>
        <taxon>Dikarya</taxon>
        <taxon>Ascomycota</taxon>
        <taxon>Pezizomycotina</taxon>
        <taxon>Sordariomycetes</taxon>
        <taxon>Sordariomycetidae</taxon>
        <taxon>Sordariales</taxon>
        <taxon>Schizotheciaceae</taxon>
        <taxon>Schizothecium</taxon>
    </lineage>
</organism>
<dbReference type="SMART" id="SM00506">
    <property type="entry name" value="A1pp"/>
    <property type="match status" value="1"/>
</dbReference>
<feature type="domain" description="Macro" evidence="2">
    <location>
        <begin position="66"/>
        <end position="250"/>
    </location>
</feature>
<dbReference type="InterPro" id="IPR002589">
    <property type="entry name" value="Macro_dom"/>
</dbReference>
<evidence type="ECO:0000256" key="1">
    <source>
        <dbReference type="SAM" id="MobiDB-lite"/>
    </source>
</evidence>
<dbReference type="Pfam" id="PF01661">
    <property type="entry name" value="Macro"/>
    <property type="match status" value="1"/>
</dbReference>
<dbReference type="Gene3D" id="3.40.220.10">
    <property type="entry name" value="Leucine Aminopeptidase, subunit E, domain 1"/>
    <property type="match status" value="1"/>
</dbReference>
<sequence>MGPVAESPLLRLRPVQHLGNIGVVLYHLVRRHHVPPLPSLTTLYATSVLSPPPPSATPPPTLLGPTTLPAPSPSLNARLSLVQADITTLRVDAIVNAANTSLLGGGGVDGAIHRAAGPQLLADCRRLRGCPTGSAKMTDAYDRLRCDKVIHAVGPIYRRSDREGSERALASAYTRSLELAAEAGCRSMAFSALSTGVYGYPAREAAAVQCAAIRKFLEEGKGEGLEKVVLVNWMAEEVWRSYLAVVPLFFPPVVEGEGATNGNGKETEEKSEDEETSDKDKEPEDKTEEANTNGAKEEDSGDESWEEVEKSELELEAEAEEIAQKLPDPPTADPTKVEEEKKKGE</sequence>
<accession>A0AA40K5K2</accession>
<dbReference type="PROSITE" id="PS51154">
    <property type="entry name" value="MACRO"/>
    <property type="match status" value="1"/>
</dbReference>
<dbReference type="CDD" id="cd02908">
    <property type="entry name" value="Macro_OAADPr_deacetylase"/>
    <property type="match status" value="1"/>
</dbReference>
<evidence type="ECO:0000259" key="2">
    <source>
        <dbReference type="PROSITE" id="PS51154"/>
    </source>
</evidence>
<evidence type="ECO:0000313" key="3">
    <source>
        <dbReference type="EMBL" id="KAK0746773.1"/>
    </source>
</evidence>
<protein>
    <recommendedName>
        <fullName evidence="2">Macro domain-containing protein</fullName>
    </recommendedName>
</protein>
<dbReference type="InterPro" id="IPR043472">
    <property type="entry name" value="Macro_dom-like"/>
</dbReference>
<evidence type="ECO:0000313" key="4">
    <source>
        <dbReference type="Proteomes" id="UP001172155"/>
    </source>
</evidence>
<name>A0AA40K5K2_9PEZI</name>
<dbReference type="SUPFAM" id="SSF52949">
    <property type="entry name" value="Macro domain-like"/>
    <property type="match status" value="1"/>
</dbReference>
<feature type="region of interest" description="Disordered" evidence="1">
    <location>
        <begin position="254"/>
        <end position="345"/>
    </location>
</feature>
<dbReference type="PANTHER" id="PTHR11106:SF27">
    <property type="entry name" value="MACRO DOMAIN-CONTAINING PROTEIN"/>
    <property type="match status" value="1"/>
</dbReference>
<feature type="compositionally biased region" description="Basic and acidic residues" evidence="1">
    <location>
        <begin position="335"/>
        <end position="345"/>
    </location>
</feature>